<dbReference type="PANTHER" id="PTHR10277:SF9">
    <property type="entry name" value="2-ISOPROPYLMALATE SYNTHASE 1, CHLOROPLASTIC-RELATED"/>
    <property type="match status" value="1"/>
</dbReference>
<evidence type="ECO:0000313" key="3">
    <source>
        <dbReference type="EMBL" id="QCW84007.1"/>
    </source>
</evidence>
<dbReference type="OrthoDB" id="9803573at2"/>
<accession>A0A4P9URH6</accession>
<keyword evidence="4" id="KW-1185">Reference proteome</keyword>
<dbReference type="Proteomes" id="UP000305881">
    <property type="component" value="Chromosome"/>
</dbReference>
<dbReference type="PANTHER" id="PTHR10277">
    <property type="entry name" value="HOMOCITRATE SYNTHASE-RELATED"/>
    <property type="match status" value="1"/>
</dbReference>
<dbReference type="Pfam" id="PF00682">
    <property type="entry name" value="HMGL-like"/>
    <property type="match status" value="1"/>
</dbReference>
<dbReference type="SUPFAM" id="SSF51569">
    <property type="entry name" value="Aldolase"/>
    <property type="match status" value="1"/>
</dbReference>
<dbReference type="CDD" id="cd07944">
    <property type="entry name" value="DRE_TIM_HOA_like"/>
    <property type="match status" value="1"/>
</dbReference>
<dbReference type="GO" id="GO:0009098">
    <property type="term" value="P:L-leucine biosynthetic process"/>
    <property type="evidence" value="ECO:0007669"/>
    <property type="project" value="TreeGrafter"/>
</dbReference>
<organism evidence="3 4">
    <name type="scientific">Methylotuvimicrobium buryatense</name>
    <name type="common">Methylomicrobium buryatense</name>
    <dbReference type="NCBI Taxonomy" id="95641"/>
    <lineage>
        <taxon>Bacteria</taxon>
        <taxon>Pseudomonadati</taxon>
        <taxon>Pseudomonadota</taxon>
        <taxon>Gammaproteobacteria</taxon>
        <taxon>Methylococcales</taxon>
        <taxon>Methylococcaceae</taxon>
        <taxon>Methylotuvimicrobium</taxon>
    </lineage>
</organism>
<dbReference type="KEGG" id="mbur:EQU24_18490"/>
<protein>
    <submittedName>
        <fullName evidence="3">Aldolase</fullName>
    </submittedName>
</protein>
<dbReference type="AlphaFoldDB" id="A0A4P9URH6"/>
<feature type="domain" description="Pyruvate carboxyltransferase" evidence="2">
    <location>
        <begin position="6"/>
        <end position="264"/>
    </location>
</feature>
<reference evidence="4" key="1">
    <citation type="journal article" date="2019" name="J. Bacteriol.">
        <title>A Mutagenic Screen Identifies a TonB-Dependent Receptor Required for the Lanthanide Metal Switch in the Type I Methanotroph 'Methylotuvimicrobium buryatense' 5GB1C.</title>
        <authorList>
            <person name="Groom J.D."/>
            <person name="Ford S.M."/>
            <person name="Pesesky M.W."/>
            <person name="Lidstrom M.E."/>
        </authorList>
    </citation>
    <scope>NUCLEOTIDE SEQUENCE [LARGE SCALE GENOMIC DNA]</scope>
    <source>
        <strain evidence="4">5GB1C</strain>
    </source>
</reference>
<evidence type="ECO:0000313" key="4">
    <source>
        <dbReference type="Proteomes" id="UP000305881"/>
    </source>
</evidence>
<sequence>MNYKACKVLDCTLRDGGYYNDWDFEPELVQDYLLAMDALQIDFVEIGFRSVNNNGFKGACAYSTDAFLKRLSIPPGLANKIGVMINGSEIADPSTQTACLEQLFSPQADSPVTLVRIACHVHEFIACLPAATWLKQQGYLVGFNLMQVADRTPADITQLAQAASDYPIDALYFADSMGSLNPQQVSDIIYAFQKGWQGALGIHTHDNMGQAIANSLQAVKAGVTWVDSTVTGMGRGPGNAQTEYLILALADYRQQQGNPTKLFELIRKHFKPMQNRYGWGTNPFYYLAGQYGIHPSYIQEMLQDSRYSEEDILAVIDHLKIEGGKKFSLDTLEGARHFYAGEPRGTWQPSNLLKDKTVLILGTGPGVKKYQAAIESFIEQTQPYVIALNTQSNIRQDLIDARAACHPVRLLADCHEHLKLPQPLITPASMLPADVKNELTNKELLDFGIAITSKGFNFHSTYCELPTSLVIAYALAIASSGQAKQITLAGFDGYPNGDPRNQEMIELFKKYQQSLNAVKLYSITPTNYQLPTKSIFGAIN</sequence>
<dbReference type="RefSeq" id="WP_017842139.1">
    <property type="nucleotide sequence ID" value="NZ_CP035467.1"/>
</dbReference>
<evidence type="ECO:0000259" key="2">
    <source>
        <dbReference type="PROSITE" id="PS50991"/>
    </source>
</evidence>
<dbReference type="Gene3D" id="3.20.20.70">
    <property type="entry name" value="Aldolase class I"/>
    <property type="match status" value="1"/>
</dbReference>
<dbReference type="InterPro" id="IPR050073">
    <property type="entry name" value="2-IPM_HCS-like"/>
</dbReference>
<dbReference type="GO" id="GO:0003852">
    <property type="term" value="F:2-isopropylmalate synthase activity"/>
    <property type="evidence" value="ECO:0007669"/>
    <property type="project" value="TreeGrafter"/>
</dbReference>
<dbReference type="EMBL" id="CP035467">
    <property type="protein sequence ID" value="QCW84007.1"/>
    <property type="molecule type" value="Genomic_DNA"/>
</dbReference>
<keyword evidence="1" id="KW-0464">Manganese</keyword>
<evidence type="ECO:0000256" key="1">
    <source>
        <dbReference type="ARBA" id="ARBA00023211"/>
    </source>
</evidence>
<gene>
    <name evidence="3" type="ORF">EQU24_18490</name>
</gene>
<name>A0A4P9URH6_METBY</name>
<proteinExistence type="predicted"/>
<dbReference type="PROSITE" id="PS50991">
    <property type="entry name" value="PYR_CT"/>
    <property type="match status" value="1"/>
</dbReference>
<dbReference type="InterPro" id="IPR013785">
    <property type="entry name" value="Aldolase_TIM"/>
</dbReference>
<dbReference type="InterPro" id="IPR000891">
    <property type="entry name" value="PYR_CT"/>
</dbReference>
<dbReference type="STRING" id="675511.GCA_000341735_03745"/>